<sequence>MDLDKLRPFSRFISDEELDTLDAYQLFDTLTVSLRSCPHHPLLWYNRARLLLKMGYNDQAAVDAERATNLTSSLSLKTVFILSKLYFTVLDKANLKRETAILQAETYYMYAQARTATPLRAECFLIALNALQNMKKIANDYPDFRAKAEQLEARVKKQYFDVLQGIKNAKLGEPDYEATAKYIDRPDMCGGRYPWDEWDARGRTARTDDLESLQALEKEYNDFLANLGASKIEMKFRYSETQPRDIQAGLFAKQPLRANEPVLHEKAAVQVNNRLPLSACQHCSTVCISIRTCPRCRTEVYCSDRCLKDADAAYHRVLCGRDRYVQPLVEWVQGGTTGPAIIPLYMVKLFAWAKQTKTPLLELPGLRRLHPWSPVSGNKAYIIPPFMRRLYTSVLTAVDVEPEEWLDFDYWIFDTVYRMLLVNIFEARGNPPNMHHQQRSWLYEAISWINHSCDGNCLVSHEEVKTRRAVREGEELTYAYCYRDLPKKTRQEKLYATYGFICACSACRADKGEGMKGGGCGREWGWRRLLEVGVGFSEDR</sequence>
<protein>
    <recommendedName>
        <fullName evidence="5">MYND-type domain-containing protein</fullName>
    </recommendedName>
</protein>
<dbReference type="PROSITE" id="PS01360">
    <property type="entry name" value="ZF_MYND_1"/>
    <property type="match status" value="1"/>
</dbReference>
<evidence type="ECO:0000256" key="3">
    <source>
        <dbReference type="ARBA" id="ARBA00022833"/>
    </source>
</evidence>
<dbReference type="InterPro" id="IPR050869">
    <property type="entry name" value="H3K4_H4K5_MeTrfase"/>
</dbReference>
<dbReference type="InterPro" id="IPR002893">
    <property type="entry name" value="Znf_MYND"/>
</dbReference>
<name>A0A433QDC9_9FUNG</name>
<dbReference type="AlphaFoldDB" id="A0A433QDC9"/>
<dbReference type="InterPro" id="IPR001214">
    <property type="entry name" value="SET_dom"/>
</dbReference>
<dbReference type="Pfam" id="PF00856">
    <property type="entry name" value="SET"/>
    <property type="match status" value="1"/>
</dbReference>
<dbReference type="Gene3D" id="1.25.40.10">
    <property type="entry name" value="Tetratricopeptide repeat domain"/>
    <property type="match status" value="1"/>
</dbReference>
<evidence type="ECO:0000313" key="7">
    <source>
        <dbReference type="Proteomes" id="UP000274822"/>
    </source>
</evidence>
<dbReference type="Gene3D" id="6.10.140.2220">
    <property type="match status" value="1"/>
</dbReference>
<evidence type="ECO:0000256" key="1">
    <source>
        <dbReference type="ARBA" id="ARBA00022723"/>
    </source>
</evidence>
<dbReference type="InterPro" id="IPR046341">
    <property type="entry name" value="SET_dom_sf"/>
</dbReference>
<keyword evidence="1" id="KW-0479">Metal-binding</keyword>
<keyword evidence="2 4" id="KW-0863">Zinc-finger</keyword>
<dbReference type="Gene3D" id="2.170.270.10">
    <property type="entry name" value="SET domain"/>
    <property type="match status" value="1"/>
</dbReference>
<dbReference type="InterPro" id="IPR011990">
    <property type="entry name" value="TPR-like_helical_dom_sf"/>
</dbReference>
<proteinExistence type="predicted"/>
<dbReference type="Proteomes" id="UP000274822">
    <property type="component" value="Unassembled WGS sequence"/>
</dbReference>
<dbReference type="GO" id="GO:0005634">
    <property type="term" value="C:nucleus"/>
    <property type="evidence" value="ECO:0007669"/>
    <property type="project" value="TreeGrafter"/>
</dbReference>
<dbReference type="Gene3D" id="1.10.220.160">
    <property type="match status" value="1"/>
</dbReference>
<keyword evidence="3" id="KW-0862">Zinc</keyword>
<reference evidence="6 7" key="1">
    <citation type="journal article" date="2018" name="New Phytol.">
        <title>Phylogenomics of Endogonaceae and evolution of mycorrhizas within Mucoromycota.</title>
        <authorList>
            <person name="Chang Y."/>
            <person name="Desiro A."/>
            <person name="Na H."/>
            <person name="Sandor L."/>
            <person name="Lipzen A."/>
            <person name="Clum A."/>
            <person name="Barry K."/>
            <person name="Grigoriev I.V."/>
            <person name="Martin F.M."/>
            <person name="Stajich J.E."/>
            <person name="Smith M.E."/>
            <person name="Bonito G."/>
            <person name="Spatafora J.W."/>
        </authorList>
    </citation>
    <scope>NUCLEOTIDE SEQUENCE [LARGE SCALE GENOMIC DNA]</scope>
    <source>
        <strain evidence="6 7">AD002</strain>
    </source>
</reference>
<comment type="caution">
    <text evidence="6">The sequence shown here is derived from an EMBL/GenBank/DDBJ whole genome shotgun (WGS) entry which is preliminary data.</text>
</comment>
<accession>A0A433QDC9</accession>
<evidence type="ECO:0000256" key="2">
    <source>
        <dbReference type="ARBA" id="ARBA00022771"/>
    </source>
</evidence>
<dbReference type="SUPFAM" id="SSF48452">
    <property type="entry name" value="TPR-like"/>
    <property type="match status" value="1"/>
</dbReference>
<dbReference type="EMBL" id="RBNJ01007807">
    <property type="protein sequence ID" value="RUS27767.1"/>
    <property type="molecule type" value="Genomic_DNA"/>
</dbReference>
<dbReference type="SUPFAM" id="SSF144232">
    <property type="entry name" value="HIT/MYND zinc finger-like"/>
    <property type="match status" value="1"/>
</dbReference>
<dbReference type="CDD" id="cd20071">
    <property type="entry name" value="SET_SMYD"/>
    <property type="match status" value="1"/>
</dbReference>
<gene>
    <name evidence="6" type="ORF">BC938DRAFT_482767</name>
</gene>
<organism evidence="6 7">
    <name type="scientific">Jimgerdemannia flammicorona</name>
    <dbReference type="NCBI Taxonomy" id="994334"/>
    <lineage>
        <taxon>Eukaryota</taxon>
        <taxon>Fungi</taxon>
        <taxon>Fungi incertae sedis</taxon>
        <taxon>Mucoromycota</taxon>
        <taxon>Mucoromycotina</taxon>
        <taxon>Endogonomycetes</taxon>
        <taxon>Endogonales</taxon>
        <taxon>Endogonaceae</taxon>
        <taxon>Jimgerdemannia</taxon>
    </lineage>
</organism>
<evidence type="ECO:0000313" key="6">
    <source>
        <dbReference type="EMBL" id="RUS27767.1"/>
    </source>
</evidence>
<dbReference type="PANTHER" id="PTHR12197:SF251">
    <property type="entry name" value="EG:BACR7C10.4 PROTEIN"/>
    <property type="match status" value="1"/>
</dbReference>
<feature type="domain" description="MYND-type" evidence="5">
    <location>
        <begin position="280"/>
        <end position="319"/>
    </location>
</feature>
<keyword evidence="7" id="KW-1185">Reference proteome</keyword>
<dbReference type="PANTHER" id="PTHR12197">
    <property type="entry name" value="HISTONE-LYSINE N-METHYLTRANSFERASE SMYD"/>
    <property type="match status" value="1"/>
</dbReference>
<dbReference type="GO" id="GO:0008270">
    <property type="term" value="F:zinc ion binding"/>
    <property type="evidence" value="ECO:0007669"/>
    <property type="project" value="UniProtKB-KW"/>
</dbReference>
<evidence type="ECO:0000256" key="4">
    <source>
        <dbReference type="PROSITE-ProRule" id="PRU00134"/>
    </source>
</evidence>
<dbReference type="SUPFAM" id="SSF82199">
    <property type="entry name" value="SET domain"/>
    <property type="match status" value="1"/>
</dbReference>
<evidence type="ECO:0000259" key="5">
    <source>
        <dbReference type="PROSITE" id="PS50865"/>
    </source>
</evidence>
<dbReference type="PROSITE" id="PS50865">
    <property type="entry name" value="ZF_MYND_2"/>
    <property type="match status" value="1"/>
</dbReference>